<dbReference type="InterPro" id="IPR020846">
    <property type="entry name" value="MFS_dom"/>
</dbReference>
<feature type="transmembrane region" description="Helical" evidence="3">
    <location>
        <begin position="91"/>
        <end position="111"/>
    </location>
</feature>
<evidence type="ECO:0000313" key="5">
    <source>
        <dbReference type="EMBL" id="KAH3774938.1"/>
    </source>
</evidence>
<gene>
    <name evidence="5" type="ORF">DPMN_176332</name>
</gene>
<feature type="transmembrane region" description="Helical" evidence="3">
    <location>
        <begin position="142"/>
        <end position="169"/>
    </location>
</feature>
<dbReference type="GO" id="GO:0008028">
    <property type="term" value="F:monocarboxylic acid transmembrane transporter activity"/>
    <property type="evidence" value="ECO:0007669"/>
    <property type="project" value="TreeGrafter"/>
</dbReference>
<evidence type="ECO:0000256" key="3">
    <source>
        <dbReference type="SAM" id="Phobius"/>
    </source>
</evidence>
<reference evidence="5" key="1">
    <citation type="journal article" date="2019" name="bioRxiv">
        <title>The Genome of the Zebra Mussel, Dreissena polymorpha: A Resource for Invasive Species Research.</title>
        <authorList>
            <person name="McCartney M.A."/>
            <person name="Auch B."/>
            <person name="Kono T."/>
            <person name="Mallez S."/>
            <person name="Zhang Y."/>
            <person name="Obille A."/>
            <person name="Becker A."/>
            <person name="Abrahante J.E."/>
            <person name="Garbe J."/>
            <person name="Badalamenti J.P."/>
            <person name="Herman A."/>
            <person name="Mangelson H."/>
            <person name="Liachko I."/>
            <person name="Sullivan S."/>
            <person name="Sone E.D."/>
            <person name="Koren S."/>
            <person name="Silverstein K.A.T."/>
            <person name="Beckman K.B."/>
            <person name="Gohl D.M."/>
        </authorList>
    </citation>
    <scope>NUCLEOTIDE SEQUENCE</scope>
    <source>
        <strain evidence="5">Duluth1</strain>
        <tissue evidence="5">Whole animal</tissue>
    </source>
</reference>
<feature type="transmembrane region" description="Helical" evidence="3">
    <location>
        <begin position="424"/>
        <end position="443"/>
    </location>
</feature>
<dbReference type="Pfam" id="PF07690">
    <property type="entry name" value="MFS_1"/>
    <property type="match status" value="2"/>
</dbReference>
<proteinExistence type="predicted"/>
<feature type="transmembrane region" description="Helical" evidence="3">
    <location>
        <begin position="479"/>
        <end position="497"/>
    </location>
</feature>
<dbReference type="SUPFAM" id="SSF103473">
    <property type="entry name" value="MFS general substrate transporter"/>
    <property type="match status" value="1"/>
</dbReference>
<feature type="transmembrane region" description="Helical" evidence="3">
    <location>
        <begin position="118"/>
        <end position="136"/>
    </location>
</feature>
<keyword evidence="3" id="KW-0472">Membrane</keyword>
<accession>A0A9D4E867</accession>
<feature type="transmembrane region" description="Helical" evidence="3">
    <location>
        <begin position="207"/>
        <end position="226"/>
    </location>
</feature>
<sequence length="609" mass="65646">MTIQHNADENVVNGGHIESRKRPHRAAANRASGERPELCMCGAAPDGGWGWMVCLASFVVNFIQDGTVFSFGVLLLELLDYFGEGKAKTSWAGSSLLGMSMFMGPVVSLLLERFSWRQVTLAGTLMSAVAFVVSVFSPNIDVLIITYGIIGGIGFSMSFISCVIVVGVYFNRKRAIATGIAMSGSGLGTFVYAYLTDFLIQTYDWRGTILILAGILLNGVVCGLLYRPLSSNSSRRCSVCCAASASAADCKQSEQRRLIANGDNTYLAELNVENTTQFHLTNKLSGRLTQSNANILRETGCLSDSSPGVKAFLSQRDLIDVQIIDMKHTMSQKDIFYSGSLTNIRSKDSTLVRCKDVNSGPDVSDNPISNVNDSFLCGTLKSYMALFSDRIFVLLLLKDVCWTVQSVPLTYIPDLGVSNGLPSTQAATLISIIGVTNIVGRVLSGVITDVLHVTCTLTYIVTLFAASAMNFLMPLCRGFAALGVCCAVFGLCMATHVSMRTIVLADHLGIDRLTKSFGLVALFQGIAFVTNAPLAGFLFEQTNSYVPPFCFSGAMYFLSGSLCLLVFHLNRHSKNEIVIEQNVRLPVTGTTAAMEASETSRSGSSPGSW</sequence>
<feature type="region of interest" description="Disordered" evidence="2">
    <location>
        <begin position="1"/>
        <end position="29"/>
    </location>
</feature>
<evidence type="ECO:0000259" key="4">
    <source>
        <dbReference type="PROSITE" id="PS50850"/>
    </source>
</evidence>
<dbReference type="PROSITE" id="PS50850">
    <property type="entry name" value="MFS"/>
    <property type="match status" value="1"/>
</dbReference>
<feature type="transmembrane region" description="Helical" evidence="3">
    <location>
        <begin position="176"/>
        <end position="195"/>
    </location>
</feature>
<organism evidence="5 6">
    <name type="scientific">Dreissena polymorpha</name>
    <name type="common">Zebra mussel</name>
    <name type="synonym">Mytilus polymorpha</name>
    <dbReference type="NCBI Taxonomy" id="45954"/>
    <lineage>
        <taxon>Eukaryota</taxon>
        <taxon>Metazoa</taxon>
        <taxon>Spiralia</taxon>
        <taxon>Lophotrochozoa</taxon>
        <taxon>Mollusca</taxon>
        <taxon>Bivalvia</taxon>
        <taxon>Autobranchia</taxon>
        <taxon>Heteroconchia</taxon>
        <taxon>Euheterodonta</taxon>
        <taxon>Imparidentia</taxon>
        <taxon>Neoheterodontei</taxon>
        <taxon>Myida</taxon>
        <taxon>Dreissenoidea</taxon>
        <taxon>Dreissenidae</taxon>
        <taxon>Dreissena</taxon>
    </lineage>
</organism>
<comment type="subcellular location">
    <subcellularLocation>
        <location evidence="1">Membrane</location>
        <topology evidence="1">Multi-pass membrane protein</topology>
    </subcellularLocation>
</comment>
<protein>
    <recommendedName>
        <fullName evidence="4">Major facilitator superfamily (MFS) profile domain-containing protein</fullName>
    </recommendedName>
</protein>
<dbReference type="AlphaFoldDB" id="A0A9D4E867"/>
<keyword evidence="3" id="KW-0812">Transmembrane</keyword>
<dbReference type="InterPro" id="IPR036259">
    <property type="entry name" value="MFS_trans_sf"/>
</dbReference>
<dbReference type="Gene3D" id="1.20.1250.20">
    <property type="entry name" value="MFS general substrate transporter like domains"/>
    <property type="match status" value="2"/>
</dbReference>
<dbReference type="CDD" id="cd17352">
    <property type="entry name" value="MFS_MCT_SLC16"/>
    <property type="match status" value="1"/>
</dbReference>
<dbReference type="PANTHER" id="PTHR11360">
    <property type="entry name" value="MONOCARBOXYLATE TRANSPORTER"/>
    <property type="match status" value="1"/>
</dbReference>
<reference evidence="5" key="2">
    <citation type="submission" date="2020-11" db="EMBL/GenBank/DDBJ databases">
        <authorList>
            <person name="McCartney M.A."/>
            <person name="Auch B."/>
            <person name="Kono T."/>
            <person name="Mallez S."/>
            <person name="Becker A."/>
            <person name="Gohl D.M."/>
            <person name="Silverstein K.A.T."/>
            <person name="Koren S."/>
            <person name="Bechman K.B."/>
            <person name="Herman A."/>
            <person name="Abrahante J.E."/>
            <person name="Garbe J."/>
        </authorList>
    </citation>
    <scope>NUCLEOTIDE SEQUENCE</scope>
    <source>
        <strain evidence="5">Duluth1</strain>
        <tissue evidence="5">Whole animal</tissue>
    </source>
</reference>
<name>A0A9D4E867_DREPO</name>
<keyword evidence="3" id="KW-1133">Transmembrane helix</keyword>
<feature type="transmembrane region" description="Helical" evidence="3">
    <location>
        <begin position="49"/>
        <end position="71"/>
    </location>
</feature>
<keyword evidence="6" id="KW-1185">Reference proteome</keyword>
<feature type="transmembrane region" description="Helical" evidence="3">
    <location>
        <begin position="450"/>
        <end position="473"/>
    </location>
</feature>
<dbReference type="OrthoDB" id="2213137at2759"/>
<feature type="domain" description="Major facilitator superfamily (MFS) profile" evidence="4">
    <location>
        <begin position="53"/>
        <end position="571"/>
    </location>
</feature>
<evidence type="ECO:0000256" key="2">
    <source>
        <dbReference type="SAM" id="MobiDB-lite"/>
    </source>
</evidence>
<feature type="transmembrane region" description="Helical" evidence="3">
    <location>
        <begin position="545"/>
        <end position="567"/>
    </location>
</feature>
<dbReference type="InterPro" id="IPR011701">
    <property type="entry name" value="MFS"/>
</dbReference>
<dbReference type="PANTHER" id="PTHR11360:SF284">
    <property type="entry name" value="EG:103B4.3 PROTEIN-RELATED"/>
    <property type="match status" value="1"/>
</dbReference>
<evidence type="ECO:0000313" key="6">
    <source>
        <dbReference type="Proteomes" id="UP000828390"/>
    </source>
</evidence>
<dbReference type="Proteomes" id="UP000828390">
    <property type="component" value="Unassembled WGS sequence"/>
</dbReference>
<evidence type="ECO:0000256" key="1">
    <source>
        <dbReference type="ARBA" id="ARBA00004141"/>
    </source>
</evidence>
<comment type="caution">
    <text evidence="5">The sequence shown here is derived from an EMBL/GenBank/DDBJ whole genome shotgun (WGS) entry which is preliminary data.</text>
</comment>
<dbReference type="InterPro" id="IPR050327">
    <property type="entry name" value="Proton-linked_MCT"/>
</dbReference>
<dbReference type="GO" id="GO:0016020">
    <property type="term" value="C:membrane"/>
    <property type="evidence" value="ECO:0007669"/>
    <property type="project" value="UniProtKB-SubCell"/>
</dbReference>
<feature type="transmembrane region" description="Helical" evidence="3">
    <location>
        <begin position="517"/>
        <end position="539"/>
    </location>
</feature>
<feature type="transmembrane region" description="Helical" evidence="3">
    <location>
        <begin position="391"/>
        <end position="412"/>
    </location>
</feature>
<dbReference type="EMBL" id="JAIWYP010000009">
    <property type="protein sequence ID" value="KAH3774938.1"/>
    <property type="molecule type" value="Genomic_DNA"/>
</dbReference>